<evidence type="ECO:0000313" key="2">
    <source>
        <dbReference type="Proteomes" id="UP000245396"/>
    </source>
</evidence>
<sequence length="92" mass="10225">MTGINKNGGWLKDPRKARKGEVIGGGFFVFRRGDGTNRIRPSQWPYEYGSQEAAEEQARILAKSNPGYRFDVLYVVSGFIEVEADAEAQKAA</sequence>
<dbReference type="OrthoDB" id="8456910at2"/>
<protein>
    <submittedName>
        <fullName evidence="1">Uncharacterized protein</fullName>
    </submittedName>
</protein>
<dbReference type="Proteomes" id="UP000245396">
    <property type="component" value="Unassembled WGS sequence"/>
</dbReference>
<dbReference type="EMBL" id="QGGG01000010">
    <property type="protein sequence ID" value="PWJ81559.1"/>
    <property type="molecule type" value="Genomic_DNA"/>
</dbReference>
<accession>A0A316C0X5</accession>
<gene>
    <name evidence="1" type="ORF">C7441_11091</name>
</gene>
<organism evidence="1 2">
    <name type="scientific">Pseudaminobacter salicylatoxidans</name>
    <dbReference type="NCBI Taxonomy" id="93369"/>
    <lineage>
        <taxon>Bacteria</taxon>
        <taxon>Pseudomonadati</taxon>
        <taxon>Pseudomonadota</taxon>
        <taxon>Alphaproteobacteria</taxon>
        <taxon>Hyphomicrobiales</taxon>
        <taxon>Phyllobacteriaceae</taxon>
        <taxon>Pseudaminobacter</taxon>
    </lineage>
</organism>
<dbReference type="AlphaFoldDB" id="A0A316C0X5"/>
<comment type="caution">
    <text evidence="1">The sequence shown here is derived from an EMBL/GenBank/DDBJ whole genome shotgun (WGS) entry which is preliminary data.</text>
</comment>
<evidence type="ECO:0000313" key="1">
    <source>
        <dbReference type="EMBL" id="PWJ81559.1"/>
    </source>
</evidence>
<keyword evidence="2" id="KW-1185">Reference proteome</keyword>
<name>A0A316C0X5_PSESE</name>
<dbReference type="RefSeq" id="WP_109613535.1">
    <property type="nucleotide sequence ID" value="NZ_QGGG01000010.1"/>
</dbReference>
<proteinExistence type="predicted"/>
<reference evidence="1 2" key="1">
    <citation type="submission" date="2018-05" db="EMBL/GenBank/DDBJ databases">
        <title>Genomic Encyclopedia of Type Strains, Phase IV (KMG-IV): sequencing the most valuable type-strain genomes for metagenomic binning, comparative biology and taxonomic classification.</title>
        <authorList>
            <person name="Goeker M."/>
        </authorList>
    </citation>
    <scope>NUCLEOTIDE SEQUENCE [LARGE SCALE GENOMIC DNA]</scope>
    <source>
        <strain evidence="1 2">DSM 6986</strain>
    </source>
</reference>